<dbReference type="EMBL" id="JBDIVD010000003">
    <property type="protein sequence ID" value="MEN3156598.1"/>
    <property type="molecule type" value="Genomic_DNA"/>
</dbReference>
<gene>
    <name evidence="1" type="ORF">ABDD91_27540</name>
</gene>
<accession>A0ABD5KZC7</accession>
<dbReference type="RefSeq" id="WP_154974349.1">
    <property type="nucleotide sequence ID" value="NZ_JBDIVD010000003.1"/>
</dbReference>
<evidence type="ECO:0008006" key="3">
    <source>
        <dbReference type="Google" id="ProtNLM"/>
    </source>
</evidence>
<name>A0ABD5KZC7_PRIAR</name>
<dbReference type="Proteomes" id="UP001418804">
    <property type="component" value="Unassembled WGS sequence"/>
</dbReference>
<protein>
    <recommendedName>
        <fullName evidence="3">Lipoprotein</fullName>
    </recommendedName>
</protein>
<sequence length="549" mass="64365">MQKIAIIAIILVFFTGCINQSKNQESKSSIKDEWNRKTVDLINKGKISNNVYFDYSSLLTQDTSLDDTWRYLESLKVLNIGLNKKTIDYLNNVEVENLQEKIKVNYLLSFFSVKERYEVNISSYLMGVINDNNMNSENKIEEIYYLAYFTNLDVQQKDKEALNKFLTETLQKNVPKDNNLIYEILFISHKIKIDYSKYFNKKIYKENFLDLVENKSNNIIDIYYLYFINKYLETKLVFKYDYLIKKFQTQDKGFSKSNKIIGDSITTFIILKILESESKTDLIDKGSLNKTINNNLNSNGGYNIGLNINPDNINTTSLLALLSLKYLKYDINTEEHYKYLLKGNTLNLREKYLGYMLIKEDITKKETQALKNDLNTAISQIAEAYNLNNNIVKKPDVIEAIYYLTIFQNDLDFELKDFNKITYITKEMIDFQVNNFKTTDSYLLMLAVEVAVKLDYTFEQSTIVKYIVTKYNNEKQIFIVNNRKDFLLNYSYIRILFSLEYKGEIDLKESLRKFKDVDAGYNTIVNHKETSSLTVTLLGLMLSDLINEH</sequence>
<proteinExistence type="predicted"/>
<evidence type="ECO:0000313" key="2">
    <source>
        <dbReference type="Proteomes" id="UP001418804"/>
    </source>
</evidence>
<dbReference type="PROSITE" id="PS51257">
    <property type="entry name" value="PROKAR_LIPOPROTEIN"/>
    <property type="match status" value="1"/>
</dbReference>
<reference evidence="1 2" key="2">
    <citation type="submission" date="2024-05" db="EMBL/GenBank/DDBJ databases">
        <authorList>
            <person name="Zheng X."/>
        </authorList>
    </citation>
    <scope>NUCLEOTIDE SEQUENCE [LARGE SCALE GENOMIC DNA]</scope>
    <source>
        <strain evidence="1 2">C4-10</strain>
    </source>
</reference>
<evidence type="ECO:0000313" key="1">
    <source>
        <dbReference type="EMBL" id="MEN3156598.1"/>
    </source>
</evidence>
<dbReference type="AlphaFoldDB" id="A0ABD5KZC7"/>
<comment type="caution">
    <text evidence="1">The sequence shown here is derived from an EMBL/GenBank/DDBJ whole genome shotgun (WGS) entry which is preliminary data.</text>
</comment>
<reference evidence="1 2" key="1">
    <citation type="submission" date="2024-05" db="EMBL/GenBank/DDBJ databases">
        <title>The mechanism of isolation and screening of efficient mineral weathering bacteria priestia aryabhattai c4-10 with weathered biotite.</title>
        <authorList>
            <person name="Yang S."/>
        </authorList>
    </citation>
    <scope>NUCLEOTIDE SEQUENCE [LARGE SCALE GENOMIC DNA]</scope>
    <source>
        <strain evidence="1 2">C4-10</strain>
    </source>
</reference>
<organism evidence="1 2">
    <name type="scientific">Priestia aryabhattai</name>
    <name type="common">Bacillus aryabhattai</name>
    <dbReference type="NCBI Taxonomy" id="412384"/>
    <lineage>
        <taxon>Bacteria</taxon>
        <taxon>Bacillati</taxon>
        <taxon>Bacillota</taxon>
        <taxon>Bacilli</taxon>
        <taxon>Bacillales</taxon>
        <taxon>Bacillaceae</taxon>
        <taxon>Priestia</taxon>
    </lineage>
</organism>